<sequence length="201" mass="24254">MKQIKEISNNEKGVTKKRNNQIEYSLKNEGVYKESTRNKYSIYETEKYSLLEKKILEEMDYMNFLMNNRTIGRETYKEIIRKKYVVRLVLPLLSFLLLLTSLMLDLYGNCGIINWLLNLSYIEFSYRWAESVKNFISRYHLERLIRTVCMMTNDAMMNYVLRNLFGTLIYLISFFILGGRLISSFFYFNKKVKKYENILFR</sequence>
<dbReference type="KEGG" id="pmal:PMUG01_05014500"/>
<gene>
    <name evidence="2" type="primary">PmUG01_05014500</name>
    <name evidence="2" type="ORF">PMUG01_05014500</name>
</gene>
<accession>A0A1D3JLA3</accession>
<evidence type="ECO:0000313" key="2">
    <source>
        <dbReference type="EMBL" id="SBT87285.1"/>
    </source>
</evidence>
<keyword evidence="1" id="KW-1133">Transmembrane helix</keyword>
<dbReference type="InterPro" id="IPR022139">
    <property type="entry name" value="Fam-L/Fam-M-like_plasmodium"/>
</dbReference>
<name>A0A1D3JLA3_PLAMA</name>
<keyword evidence="1" id="KW-0472">Membrane</keyword>
<evidence type="ECO:0000256" key="1">
    <source>
        <dbReference type="SAM" id="Phobius"/>
    </source>
</evidence>
<dbReference type="AlphaFoldDB" id="A0A1D3JLA3"/>
<reference evidence="2 3" key="1">
    <citation type="submission" date="2016-06" db="EMBL/GenBank/DDBJ databases">
        <authorList>
            <consortium name="Pathogen Informatics"/>
        </authorList>
    </citation>
    <scope>NUCLEOTIDE SEQUENCE [LARGE SCALE GENOMIC DNA]</scope>
</reference>
<feature type="transmembrane region" description="Helical" evidence="1">
    <location>
        <begin position="84"/>
        <end position="100"/>
    </location>
</feature>
<feature type="transmembrane region" description="Helical" evidence="1">
    <location>
        <begin position="167"/>
        <end position="188"/>
    </location>
</feature>
<dbReference type="EMBL" id="LT594626">
    <property type="protein sequence ID" value="SBT87285.1"/>
    <property type="molecule type" value="Genomic_DNA"/>
</dbReference>
<dbReference type="VEuPathDB" id="PlasmoDB:PmUG01_05014500"/>
<proteinExistence type="predicted"/>
<dbReference type="RefSeq" id="XP_028860299.1">
    <property type="nucleotide sequence ID" value="XM_029003343.1"/>
</dbReference>
<organism evidence="2 3">
    <name type="scientific">Plasmodium malariae</name>
    <dbReference type="NCBI Taxonomy" id="5858"/>
    <lineage>
        <taxon>Eukaryota</taxon>
        <taxon>Sar</taxon>
        <taxon>Alveolata</taxon>
        <taxon>Apicomplexa</taxon>
        <taxon>Aconoidasida</taxon>
        <taxon>Haemosporida</taxon>
        <taxon>Plasmodiidae</taxon>
        <taxon>Plasmodium</taxon>
        <taxon>Plasmodium (Plasmodium)</taxon>
    </lineage>
</organism>
<dbReference type="GeneID" id="39867187"/>
<keyword evidence="3" id="KW-1185">Reference proteome</keyword>
<protein>
    <submittedName>
        <fullName evidence="2">Fam-l protein</fullName>
    </submittedName>
</protein>
<dbReference type="Pfam" id="PF12420">
    <property type="entry name" value="DUF3671"/>
    <property type="match status" value="1"/>
</dbReference>
<keyword evidence="1" id="KW-0812">Transmembrane</keyword>
<dbReference type="Proteomes" id="UP000219813">
    <property type="component" value="Chromosome 5"/>
</dbReference>
<evidence type="ECO:0000313" key="3">
    <source>
        <dbReference type="Proteomes" id="UP000219813"/>
    </source>
</evidence>